<dbReference type="PANTHER" id="PTHR33109">
    <property type="entry name" value="EPIDERMAL PATTERNING FACTOR-LIKE PROTEIN 4"/>
    <property type="match status" value="1"/>
</dbReference>
<dbReference type="OrthoDB" id="614712at2759"/>
<evidence type="ECO:0000256" key="4">
    <source>
        <dbReference type="ARBA" id="ARBA00022525"/>
    </source>
</evidence>
<sequence length="135" mass="15618">MACSQLFVFCHRNLQTIIFLLLLFISGLTHVKFMAEGRRILKLQTGITQRKNEEKMLKVRSLIGSRPPRCEGRCRNCGPCEAVQVPIVPNLKHQQLRSHQLNAFPKFLAYSRGDDISNYKPMCWKCKCGNFFFNP</sequence>
<keyword evidence="9" id="KW-1185">Reference proteome</keyword>
<feature type="transmembrane region" description="Helical" evidence="8">
    <location>
        <begin position="14"/>
        <end position="35"/>
    </location>
</feature>
<evidence type="ECO:0000256" key="5">
    <source>
        <dbReference type="ARBA" id="ARBA00022729"/>
    </source>
</evidence>
<reference evidence="9" key="1">
    <citation type="journal article" date="2014" name="Nat. Commun.">
        <title>The tobacco genome sequence and its comparison with those of tomato and potato.</title>
        <authorList>
            <person name="Sierro N."/>
            <person name="Battey J.N."/>
            <person name="Ouadi S."/>
            <person name="Bakaher N."/>
            <person name="Bovet L."/>
            <person name="Willig A."/>
            <person name="Goepfert S."/>
            <person name="Peitsch M.C."/>
            <person name="Ivanov N.V."/>
        </authorList>
    </citation>
    <scope>NUCLEOTIDE SEQUENCE [LARGE SCALE GENOMIC DNA]</scope>
</reference>
<reference evidence="10" key="2">
    <citation type="submission" date="2025-08" db="UniProtKB">
        <authorList>
            <consortium name="RefSeq"/>
        </authorList>
    </citation>
    <scope>IDENTIFICATION</scope>
    <source>
        <tissue evidence="10">Leaf</tissue>
    </source>
</reference>
<comment type="function">
    <text evidence="7">Controls stomatal patterning.</text>
</comment>
<evidence type="ECO:0000313" key="9">
    <source>
        <dbReference type="Proteomes" id="UP000790787"/>
    </source>
</evidence>
<evidence type="ECO:0000313" key="10">
    <source>
        <dbReference type="RefSeq" id="XP_016441633.1"/>
    </source>
</evidence>
<dbReference type="KEGG" id="nta:107767228"/>
<dbReference type="STRING" id="4097.A0A1S3XNZ0"/>
<dbReference type="Proteomes" id="UP000790787">
    <property type="component" value="Chromosome 12"/>
</dbReference>
<dbReference type="GeneID" id="107767228"/>
<keyword evidence="8" id="KW-0812">Transmembrane</keyword>
<evidence type="ECO:0000256" key="3">
    <source>
        <dbReference type="ARBA" id="ARBA00022473"/>
    </source>
</evidence>
<evidence type="ECO:0000256" key="7">
    <source>
        <dbReference type="RuleBase" id="RU367102"/>
    </source>
</evidence>
<keyword evidence="8" id="KW-1133">Transmembrane helix</keyword>
<dbReference type="Pfam" id="PF17181">
    <property type="entry name" value="EPF"/>
    <property type="match status" value="1"/>
</dbReference>
<dbReference type="InterPro" id="IPR039455">
    <property type="entry name" value="EPFL"/>
</dbReference>
<dbReference type="RefSeq" id="XP_016441633.1">
    <property type="nucleotide sequence ID" value="XM_016586147.1"/>
</dbReference>
<keyword evidence="3 7" id="KW-0217">Developmental protein</keyword>
<proteinExistence type="inferred from homology"/>
<evidence type="ECO:0000256" key="8">
    <source>
        <dbReference type="SAM" id="Phobius"/>
    </source>
</evidence>
<evidence type="ECO:0000256" key="1">
    <source>
        <dbReference type="ARBA" id="ARBA00004613"/>
    </source>
</evidence>
<dbReference type="SMR" id="A0A1S3XNZ0"/>
<organism evidence="9 10">
    <name type="scientific">Nicotiana tabacum</name>
    <name type="common">Common tobacco</name>
    <dbReference type="NCBI Taxonomy" id="4097"/>
    <lineage>
        <taxon>Eukaryota</taxon>
        <taxon>Viridiplantae</taxon>
        <taxon>Streptophyta</taxon>
        <taxon>Embryophyta</taxon>
        <taxon>Tracheophyta</taxon>
        <taxon>Spermatophyta</taxon>
        <taxon>Magnoliopsida</taxon>
        <taxon>eudicotyledons</taxon>
        <taxon>Gunneridae</taxon>
        <taxon>Pentapetalae</taxon>
        <taxon>asterids</taxon>
        <taxon>lamiids</taxon>
        <taxon>Solanales</taxon>
        <taxon>Solanaceae</taxon>
        <taxon>Nicotianoideae</taxon>
        <taxon>Nicotianeae</taxon>
        <taxon>Nicotiana</taxon>
    </lineage>
</organism>
<dbReference type="GO" id="GO:0010052">
    <property type="term" value="P:guard cell differentiation"/>
    <property type="evidence" value="ECO:0000318"/>
    <property type="project" value="GO_Central"/>
</dbReference>
<comment type="subcellular location">
    <subcellularLocation>
        <location evidence="1 7">Secreted</location>
    </subcellularLocation>
</comment>
<dbReference type="PANTHER" id="PTHR33109:SF94">
    <property type="entry name" value="EPIDERMAL PATTERNING FACTOR-LIKE PROTEIN"/>
    <property type="match status" value="1"/>
</dbReference>
<dbReference type="GO" id="GO:0005576">
    <property type="term" value="C:extracellular region"/>
    <property type="evidence" value="ECO:0007669"/>
    <property type="project" value="UniProtKB-SubCell"/>
</dbReference>
<dbReference type="RefSeq" id="XP_016441633.1">
    <property type="nucleotide sequence ID" value="XM_016586147.2"/>
</dbReference>
<dbReference type="AlphaFoldDB" id="A0A1S3XNZ0"/>
<evidence type="ECO:0000256" key="2">
    <source>
        <dbReference type="ARBA" id="ARBA00008127"/>
    </source>
</evidence>
<accession>A0A1S3XNZ0</accession>
<comment type="similarity">
    <text evidence="2 7">Belongs to the plant cysteine rich small secretory peptide family. Epidermal patterning factor subfamily.</text>
</comment>
<keyword evidence="8" id="KW-0472">Membrane</keyword>
<protein>
    <recommendedName>
        <fullName evidence="7">Epidermal patterning factor-like protein</fullName>
    </recommendedName>
</protein>
<evidence type="ECO:0000256" key="6">
    <source>
        <dbReference type="ARBA" id="ARBA00023157"/>
    </source>
</evidence>
<keyword evidence="5" id="KW-0732">Signal</keyword>
<gene>
    <name evidence="10" type="primary">LOC107767228</name>
</gene>
<dbReference type="PaxDb" id="4097-A0A1S3XNZ0"/>
<dbReference type="OMA" id="PHCEAIQ"/>
<name>A0A1S3XNZ0_TOBAC</name>
<keyword evidence="4 7" id="KW-0964">Secreted</keyword>
<keyword evidence="6" id="KW-1015">Disulfide bond</keyword>